<sequence length="106" mass="12139">MSSHEPGSMSYLTRFRSRIDVDLEALRNGLDESAINDNGELYQAHPDHWAVLKTPVNGTLDRADLDRNDAVSPDRAILEIFIGRVCLLWKISYSTYEWSTKFYDST</sequence>
<evidence type="ECO:0000313" key="1">
    <source>
        <dbReference type="EMBL" id="ETV90410.1"/>
    </source>
</evidence>
<dbReference type="VEuPathDB" id="FungiDB:H310_14813"/>
<dbReference type="AlphaFoldDB" id="A0A024T8I6"/>
<dbReference type="OrthoDB" id="164601at2759"/>
<reference evidence="1" key="1">
    <citation type="submission" date="2013-12" db="EMBL/GenBank/DDBJ databases">
        <title>The Genome Sequence of Aphanomyces invadans NJM9701.</title>
        <authorList>
            <consortium name="The Broad Institute Genomics Platform"/>
            <person name="Russ C."/>
            <person name="Tyler B."/>
            <person name="van West P."/>
            <person name="Dieguez-Uribeondo J."/>
            <person name="Young S.K."/>
            <person name="Zeng Q."/>
            <person name="Gargeya S."/>
            <person name="Fitzgerald M."/>
            <person name="Abouelleil A."/>
            <person name="Alvarado L."/>
            <person name="Chapman S.B."/>
            <person name="Gainer-Dewar J."/>
            <person name="Goldberg J."/>
            <person name="Griggs A."/>
            <person name="Gujja S."/>
            <person name="Hansen M."/>
            <person name="Howarth C."/>
            <person name="Imamovic A."/>
            <person name="Ireland A."/>
            <person name="Larimer J."/>
            <person name="McCowan C."/>
            <person name="Murphy C."/>
            <person name="Pearson M."/>
            <person name="Poon T.W."/>
            <person name="Priest M."/>
            <person name="Roberts A."/>
            <person name="Saif S."/>
            <person name="Shea T."/>
            <person name="Sykes S."/>
            <person name="Wortman J."/>
            <person name="Nusbaum C."/>
            <person name="Birren B."/>
        </authorList>
    </citation>
    <scope>NUCLEOTIDE SEQUENCE [LARGE SCALE GENOMIC DNA]</scope>
    <source>
        <strain evidence="1">NJM9701</strain>
    </source>
</reference>
<accession>A0A024T8I6</accession>
<protein>
    <submittedName>
        <fullName evidence="1">Uncharacterized protein</fullName>
    </submittedName>
</protein>
<name>A0A024T8I6_9STRA</name>
<dbReference type="GeneID" id="20091863"/>
<dbReference type="EMBL" id="KI914042">
    <property type="protein sequence ID" value="ETV90410.1"/>
    <property type="molecule type" value="Genomic_DNA"/>
</dbReference>
<dbReference type="RefSeq" id="XP_008880966.1">
    <property type="nucleotide sequence ID" value="XM_008882744.1"/>
</dbReference>
<organism evidence="1">
    <name type="scientific">Aphanomyces invadans</name>
    <dbReference type="NCBI Taxonomy" id="157072"/>
    <lineage>
        <taxon>Eukaryota</taxon>
        <taxon>Sar</taxon>
        <taxon>Stramenopiles</taxon>
        <taxon>Oomycota</taxon>
        <taxon>Saprolegniomycetes</taxon>
        <taxon>Saprolegniales</taxon>
        <taxon>Verrucalvaceae</taxon>
        <taxon>Aphanomyces</taxon>
    </lineage>
</organism>
<gene>
    <name evidence="1" type="ORF">H310_14813</name>
</gene>
<proteinExistence type="predicted"/>